<dbReference type="GO" id="GO:0006412">
    <property type="term" value="P:translation"/>
    <property type="evidence" value="ECO:0007669"/>
    <property type="project" value="InterPro"/>
</dbReference>
<evidence type="ECO:0000256" key="4">
    <source>
        <dbReference type="ARBA" id="ARBA00040565"/>
    </source>
</evidence>
<reference evidence="6 7" key="1">
    <citation type="journal article" date="2023" name="Elife">
        <title>Identification of key yeast species and microbe-microbe interactions impacting larval growth of Drosophila in the wild.</title>
        <authorList>
            <person name="Mure A."/>
            <person name="Sugiura Y."/>
            <person name="Maeda R."/>
            <person name="Honda K."/>
            <person name="Sakurai N."/>
            <person name="Takahashi Y."/>
            <person name="Watada M."/>
            <person name="Katoh T."/>
            <person name="Gotoh A."/>
            <person name="Gotoh Y."/>
            <person name="Taniguchi I."/>
            <person name="Nakamura K."/>
            <person name="Hayashi T."/>
            <person name="Katayama T."/>
            <person name="Uemura T."/>
            <person name="Hattori Y."/>
        </authorList>
    </citation>
    <scope>NUCLEOTIDE SEQUENCE [LARGE SCALE GENOMIC DNA]</scope>
    <source>
        <strain evidence="6 7">SB-73</strain>
    </source>
</reference>
<protein>
    <recommendedName>
        <fullName evidence="4">Large ribosomal subunit protein uL4m</fullName>
    </recommendedName>
</protein>
<dbReference type="EMBL" id="BTGC01000003">
    <property type="protein sequence ID" value="GMM50301.1"/>
    <property type="molecule type" value="Genomic_DNA"/>
</dbReference>
<organism evidence="6 7">
    <name type="scientific">Starmerella bacillaris</name>
    <name type="common">Yeast</name>
    <name type="synonym">Candida zemplinina</name>
    <dbReference type="NCBI Taxonomy" id="1247836"/>
    <lineage>
        <taxon>Eukaryota</taxon>
        <taxon>Fungi</taxon>
        <taxon>Dikarya</taxon>
        <taxon>Ascomycota</taxon>
        <taxon>Saccharomycotina</taxon>
        <taxon>Dipodascomycetes</taxon>
        <taxon>Dipodascales</taxon>
        <taxon>Trichomonascaceae</taxon>
        <taxon>Starmerella</taxon>
    </lineage>
</organism>
<dbReference type="SUPFAM" id="SSF52166">
    <property type="entry name" value="Ribosomal protein L4"/>
    <property type="match status" value="1"/>
</dbReference>
<keyword evidence="2 6" id="KW-0689">Ribosomal protein</keyword>
<name>A0AAV5RGJ6_STABA</name>
<dbReference type="AlphaFoldDB" id="A0AAV5RGJ6"/>
<sequence>MLKVGRPAELVLTTLRRFPSLEPASVQPVSAQILGLPTRRDLLWQAVVYERDCHRVGSRVIVGRDDMGYSTRKLLPQKGSGRARMGDRGNPIRHDGGRAFGRPAPGDMSTGIKRGVYSQAMRTALSMKYREGHLYILDEPAEFASSHELVAREFVKNHNLDRISATFVVNEHRPNLFDSTQNIERFDIIPKELLEVQDVLKPRRLIIEKEAFMYLVNEFKPSDDLRLSNADRVQKVEGL</sequence>
<dbReference type="GO" id="GO:0003735">
    <property type="term" value="F:structural constituent of ribosome"/>
    <property type="evidence" value="ECO:0007669"/>
    <property type="project" value="InterPro"/>
</dbReference>
<evidence type="ECO:0000256" key="1">
    <source>
        <dbReference type="ARBA" id="ARBA00010528"/>
    </source>
</evidence>
<evidence type="ECO:0000256" key="2">
    <source>
        <dbReference type="ARBA" id="ARBA00022980"/>
    </source>
</evidence>
<dbReference type="GO" id="GO:0005840">
    <property type="term" value="C:ribosome"/>
    <property type="evidence" value="ECO:0007669"/>
    <property type="project" value="UniProtKB-KW"/>
</dbReference>
<feature type="region of interest" description="Disordered" evidence="5">
    <location>
        <begin position="72"/>
        <end position="105"/>
    </location>
</feature>
<evidence type="ECO:0000313" key="6">
    <source>
        <dbReference type="EMBL" id="GMM50301.1"/>
    </source>
</evidence>
<feature type="compositionally biased region" description="Basic and acidic residues" evidence="5">
    <location>
        <begin position="84"/>
        <end position="97"/>
    </location>
</feature>
<dbReference type="PANTHER" id="PTHR10746:SF6">
    <property type="entry name" value="LARGE RIBOSOMAL SUBUNIT PROTEIN UL4M"/>
    <property type="match status" value="1"/>
</dbReference>
<dbReference type="InterPro" id="IPR023574">
    <property type="entry name" value="Ribosomal_uL4_dom_sf"/>
</dbReference>
<dbReference type="Gene3D" id="3.40.1370.10">
    <property type="match status" value="1"/>
</dbReference>
<dbReference type="InterPro" id="IPR002136">
    <property type="entry name" value="Ribosomal_uL4"/>
</dbReference>
<comment type="caution">
    <text evidence="6">The sequence shown here is derived from an EMBL/GenBank/DDBJ whole genome shotgun (WGS) entry which is preliminary data.</text>
</comment>
<evidence type="ECO:0000256" key="3">
    <source>
        <dbReference type="ARBA" id="ARBA00023274"/>
    </source>
</evidence>
<dbReference type="GO" id="GO:1990904">
    <property type="term" value="C:ribonucleoprotein complex"/>
    <property type="evidence" value="ECO:0007669"/>
    <property type="project" value="UniProtKB-KW"/>
</dbReference>
<comment type="similarity">
    <text evidence="1">Belongs to the universal ribosomal protein uL4 family.</text>
</comment>
<proteinExistence type="inferred from homology"/>
<evidence type="ECO:0000313" key="7">
    <source>
        <dbReference type="Proteomes" id="UP001362899"/>
    </source>
</evidence>
<keyword evidence="7" id="KW-1185">Reference proteome</keyword>
<keyword evidence="3" id="KW-0687">Ribonucleoprotein</keyword>
<dbReference type="InterPro" id="IPR013005">
    <property type="entry name" value="Ribosomal_uL4-like"/>
</dbReference>
<dbReference type="Pfam" id="PF00573">
    <property type="entry name" value="Ribosomal_L4"/>
    <property type="match status" value="1"/>
</dbReference>
<gene>
    <name evidence="6" type="ORF">DASB73_012590</name>
</gene>
<dbReference type="Proteomes" id="UP001362899">
    <property type="component" value="Unassembled WGS sequence"/>
</dbReference>
<evidence type="ECO:0000256" key="5">
    <source>
        <dbReference type="SAM" id="MobiDB-lite"/>
    </source>
</evidence>
<accession>A0AAV5RGJ6</accession>
<dbReference type="PANTHER" id="PTHR10746">
    <property type="entry name" value="50S RIBOSOMAL PROTEIN L4"/>
    <property type="match status" value="1"/>
</dbReference>